<evidence type="ECO:0000313" key="3">
    <source>
        <dbReference type="Proteomes" id="UP000199550"/>
    </source>
</evidence>
<dbReference type="EC" id="2.4.99.12" evidence="1"/>
<name>A0A1I4DDZ1_9RHOB</name>
<keyword evidence="3" id="KW-1185">Reference proteome</keyword>
<keyword evidence="1" id="KW-1003">Cell membrane</keyword>
<evidence type="ECO:0000256" key="1">
    <source>
        <dbReference type="RuleBase" id="RU365103"/>
    </source>
</evidence>
<proteinExistence type="inferred from homology"/>
<dbReference type="GO" id="GO:0043842">
    <property type="term" value="F:Kdo transferase activity"/>
    <property type="evidence" value="ECO:0007669"/>
    <property type="project" value="UniProtKB-EC"/>
</dbReference>
<reference evidence="2 3" key="1">
    <citation type="submission" date="2016-10" db="EMBL/GenBank/DDBJ databases">
        <authorList>
            <person name="de Groot N.N."/>
        </authorList>
    </citation>
    <scope>NUCLEOTIDE SEQUENCE [LARGE SCALE GENOMIC DNA]</scope>
    <source>
        <strain evidence="2 3">DSM 16199</strain>
    </source>
</reference>
<comment type="function">
    <text evidence="1">Involved in lipopolysaccharide (LPS) biosynthesis. Catalyzes the transfer of 3-deoxy-D-manno-octulosonate (Kdo) residue(s) from CMP-Kdo to lipid IV(A), the tetraacyldisaccharide-1,4'-bisphosphate precursor of lipid A.</text>
</comment>
<dbReference type="GO" id="GO:0009244">
    <property type="term" value="P:lipopolysaccharide core region biosynthetic process"/>
    <property type="evidence" value="ECO:0007669"/>
    <property type="project" value="UniProtKB-UniRule"/>
</dbReference>
<organism evidence="2 3">
    <name type="scientific">Loktanella salsilacus</name>
    <dbReference type="NCBI Taxonomy" id="195913"/>
    <lineage>
        <taxon>Bacteria</taxon>
        <taxon>Pseudomonadati</taxon>
        <taxon>Pseudomonadota</taxon>
        <taxon>Alphaproteobacteria</taxon>
        <taxon>Rhodobacterales</taxon>
        <taxon>Roseobacteraceae</taxon>
        <taxon>Loktanella</taxon>
    </lineage>
</organism>
<protein>
    <recommendedName>
        <fullName evidence="1">3-deoxy-D-manno-octulosonic acid transferase</fullName>
        <shortName evidence="1">Kdo transferase</shortName>
        <ecNumber evidence="1">2.4.99.12</ecNumber>
    </recommendedName>
    <alternativeName>
        <fullName evidence="1">Lipid IV(A) 3-deoxy-D-manno-octulosonic acid transferase</fullName>
    </alternativeName>
</protein>
<keyword evidence="1" id="KW-0448">Lipopolysaccharide biosynthesis</keyword>
<dbReference type="AlphaFoldDB" id="A0A1I4DDZ1"/>
<comment type="subcellular location">
    <subcellularLocation>
        <location evidence="1">Cell membrane</location>
    </subcellularLocation>
</comment>
<dbReference type="GO" id="GO:0009245">
    <property type="term" value="P:lipid A biosynthetic process"/>
    <property type="evidence" value="ECO:0007669"/>
    <property type="project" value="TreeGrafter"/>
</dbReference>
<comment type="catalytic activity">
    <reaction evidence="1">
        <text>lipid IVA (E. coli) + CMP-3-deoxy-beta-D-manno-octulosonate = alpha-Kdo-(2-&gt;6)-lipid IVA (E. coli) + CMP + H(+)</text>
        <dbReference type="Rhea" id="RHEA:28066"/>
        <dbReference type="ChEBI" id="CHEBI:15378"/>
        <dbReference type="ChEBI" id="CHEBI:58603"/>
        <dbReference type="ChEBI" id="CHEBI:60364"/>
        <dbReference type="ChEBI" id="CHEBI:60377"/>
        <dbReference type="ChEBI" id="CHEBI:85987"/>
        <dbReference type="EC" id="2.4.99.12"/>
    </reaction>
</comment>
<dbReference type="STRING" id="195913.SAMN04488004_10449"/>
<comment type="similarity">
    <text evidence="1">Belongs to the glycosyltransferase group 1 family.</text>
</comment>
<gene>
    <name evidence="2" type="ORF">SAMN04488004_10449</name>
</gene>
<sequence length="357" mass="37992">MEAVVWARCATPADAAVIAALDARLRATGEDVGFAVTTQVHPEGRRAIRAHLTKLEPMLLLWIGGPLDTVTLAEAREANVPVVVIDLDETALDGIVSRWFPSRSRAILSQLNAVYTRDQSCADAFVAAGAPAERTYAVGLLEDPPAVLPFIESDRRDLAEALRNRPVWLATQTEAADVTGLAAAQRHAARRSHRLLLVAVAARAEDGPALVSQFEAEGLHASLRSLTSGPEESMQVHVVDTPAELGLWMRLATVTFAGGTLTQRAAQDPFEAAALGSVLIHGPRTAPYTARYDRLARAGATLQVDGQVGLGRAVEALLAADRVAAMAMAGWDVTSRGAEATDRIVTLIRNRLDEAGL</sequence>
<dbReference type="Proteomes" id="UP000199550">
    <property type="component" value="Unassembled WGS sequence"/>
</dbReference>
<comment type="pathway">
    <text evidence="1">Bacterial outer membrane biogenesis; LPS core biosynthesis.</text>
</comment>
<dbReference type="PANTHER" id="PTHR42755">
    <property type="entry name" value="3-DEOXY-MANNO-OCTULOSONATE CYTIDYLYLTRANSFERASE"/>
    <property type="match status" value="1"/>
</dbReference>
<dbReference type="GO" id="GO:0005886">
    <property type="term" value="C:plasma membrane"/>
    <property type="evidence" value="ECO:0007669"/>
    <property type="project" value="UniProtKB-SubCell"/>
</dbReference>
<dbReference type="OrthoDB" id="9789797at2"/>
<evidence type="ECO:0000313" key="2">
    <source>
        <dbReference type="EMBL" id="SFK91149.1"/>
    </source>
</evidence>
<dbReference type="PANTHER" id="PTHR42755:SF1">
    <property type="entry name" value="3-DEOXY-D-MANNO-OCTULOSONIC ACID TRANSFERASE, MITOCHONDRIAL-RELATED"/>
    <property type="match status" value="1"/>
</dbReference>
<dbReference type="RefSeq" id="WP_090186129.1">
    <property type="nucleotide sequence ID" value="NZ_FOTF01000004.1"/>
</dbReference>
<dbReference type="UniPathway" id="UPA00958"/>
<keyword evidence="1 2" id="KW-0808">Transferase</keyword>
<dbReference type="InterPro" id="IPR039901">
    <property type="entry name" value="Kdotransferase"/>
</dbReference>
<keyword evidence="1" id="KW-0472">Membrane</keyword>
<accession>A0A1I4DDZ1</accession>
<dbReference type="Gene3D" id="3.40.50.2000">
    <property type="entry name" value="Glycogen Phosphorylase B"/>
    <property type="match status" value="1"/>
</dbReference>
<dbReference type="EMBL" id="FOTF01000004">
    <property type="protein sequence ID" value="SFK91149.1"/>
    <property type="molecule type" value="Genomic_DNA"/>
</dbReference>